<feature type="transmembrane region" description="Helical" evidence="1">
    <location>
        <begin position="308"/>
        <end position="329"/>
    </location>
</feature>
<dbReference type="AlphaFoldDB" id="A0A1M5IK91"/>
<dbReference type="Gene3D" id="3.90.550.10">
    <property type="entry name" value="Spore Coat Polysaccharide Biosynthesis Protein SpsA, Chain A"/>
    <property type="match status" value="1"/>
</dbReference>
<proteinExistence type="predicted"/>
<dbReference type="Proteomes" id="UP000184516">
    <property type="component" value="Unassembled WGS sequence"/>
</dbReference>
<evidence type="ECO:0000256" key="1">
    <source>
        <dbReference type="SAM" id="Phobius"/>
    </source>
</evidence>
<dbReference type="InterPro" id="IPR001173">
    <property type="entry name" value="Glyco_trans_2-like"/>
</dbReference>
<dbReference type="SUPFAM" id="SSF53448">
    <property type="entry name" value="Nucleotide-diphospho-sugar transferases"/>
    <property type="match status" value="1"/>
</dbReference>
<evidence type="ECO:0000259" key="2">
    <source>
        <dbReference type="Pfam" id="PF00535"/>
    </source>
</evidence>
<dbReference type="STRING" id="468056.SAMN05443549_103131"/>
<dbReference type="PANTHER" id="PTHR22916:SF3">
    <property type="entry name" value="UDP-GLCNAC:BETAGAL BETA-1,3-N-ACETYLGLUCOSAMINYLTRANSFERASE-LIKE PROTEIN 1"/>
    <property type="match status" value="1"/>
</dbReference>
<gene>
    <name evidence="3" type="ORF">SAMN05443549_103131</name>
</gene>
<protein>
    <submittedName>
        <fullName evidence="3">Glycosyltransferase involved in cell wall bisynthesis</fullName>
    </submittedName>
</protein>
<dbReference type="OrthoDB" id="9815829at2"/>
<evidence type="ECO:0000313" key="4">
    <source>
        <dbReference type="Proteomes" id="UP000184516"/>
    </source>
</evidence>
<dbReference type="GO" id="GO:0016758">
    <property type="term" value="F:hexosyltransferase activity"/>
    <property type="evidence" value="ECO:0007669"/>
    <property type="project" value="UniProtKB-ARBA"/>
</dbReference>
<dbReference type="EMBL" id="FQWB01000003">
    <property type="protein sequence ID" value="SHG28697.1"/>
    <property type="molecule type" value="Genomic_DNA"/>
</dbReference>
<feature type="domain" description="Glycosyltransferase 2-like" evidence="2">
    <location>
        <begin position="8"/>
        <end position="142"/>
    </location>
</feature>
<dbReference type="Pfam" id="PF00535">
    <property type="entry name" value="Glycos_transf_2"/>
    <property type="match status" value="1"/>
</dbReference>
<evidence type="ECO:0000313" key="3">
    <source>
        <dbReference type="EMBL" id="SHG28697.1"/>
    </source>
</evidence>
<keyword evidence="3" id="KW-0808">Transferase</keyword>
<organism evidence="3 4">
    <name type="scientific">Flavobacterium fluvii</name>
    <dbReference type="NCBI Taxonomy" id="468056"/>
    <lineage>
        <taxon>Bacteria</taxon>
        <taxon>Pseudomonadati</taxon>
        <taxon>Bacteroidota</taxon>
        <taxon>Flavobacteriia</taxon>
        <taxon>Flavobacteriales</taxon>
        <taxon>Flavobacteriaceae</taxon>
        <taxon>Flavobacterium</taxon>
    </lineage>
</organism>
<dbReference type="RefSeq" id="WP_073369757.1">
    <property type="nucleotide sequence ID" value="NZ_FQWB01000003.1"/>
</dbReference>
<keyword evidence="1" id="KW-1133">Transmembrane helix</keyword>
<dbReference type="PANTHER" id="PTHR22916">
    <property type="entry name" value="GLYCOSYLTRANSFERASE"/>
    <property type="match status" value="1"/>
</dbReference>
<keyword evidence="1" id="KW-0472">Membrane</keyword>
<dbReference type="InterPro" id="IPR029044">
    <property type="entry name" value="Nucleotide-diphossugar_trans"/>
</dbReference>
<sequence length="333" mass="38910">MNSEKILSFCIPTYNRSHLIEISINSILQSIKYFTENSNHKFEIVISDNNSTDSTERVVNNIIISNKLTNVEIIYRKNDSNIGAAKNFINLSNYANGEYIWFFSDDDYLIESAVSNFFNIYSLNYSFVFMTRILSDKELNIISEFKPQPNLENYDLTYPSGFLMLNKMGLEIANILGFYSSIIIKKDIWHNSKLVINDNTEFGHLKVLLNAIYDKSCYIIKEPGVICRLNYRGFTDMDSIVWLDEYVGAFSFAKKIGYDEVICNKMIKNIFRSYSRFFVLDKAKGGRHGNLFITKNELGYYEKYYDKWFFVSLFPAFMLARIFVIVDIIRKNK</sequence>
<reference evidence="4" key="1">
    <citation type="submission" date="2016-11" db="EMBL/GenBank/DDBJ databases">
        <authorList>
            <person name="Varghese N."/>
            <person name="Submissions S."/>
        </authorList>
    </citation>
    <scope>NUCLEOTIDE SEQUENCE [LARGE SCALE GENOMIC DNA]</scope>
    <source>
        <strain evidence="4">DSM 19978</strain>
    </source>
</reference>
<accession>A0A1M5IK91</accession>
<name>A0A1M5IK91_9FLAO</name>
<keyword evidence="1" id="KW-0812">Transmembrane</keyword>
<keyword evidence="4" id="KW-1185">Reference proteome</keyword>